<evidence type="ECO:0000256" key="5">
    <source>
        <dbReference type="PROSITE-ProRule" id="PRU10141"/>
    </source>
</evidence>
<dbReference type="Gene3D" id="1.10.510.10">
    <property type="entry name" value="Transferase(Phosphotransferase) domain 1"/>
    <property type="match status" value="1"/>
</dbReference>
<feature type="transmembrane region" description="Helical" evidence="7">
    <location>
        <begin position="493"/>
        <end position="516"/>
    </location>
</feature>
<evidence type="ECO:0000256" key="4">
    <source>
        <dbReference type="ARBA" id="ARBA00022840"/>
    </source>
</evidence>
<dbReference type="InterPro" id="IPR000719">
    <property type="entry name" value="Prot_kinase_dom"/>
</dbReference>
<keyword evidence="2 5" id="KW-0547">Nucleotide-binding</keyword>
<keyword evidence="10" id="KW-1185">Reference proteome</keyword>
<dbReference type="Proteomes" id="UP001217485">
    <property type="component" value="Unassembled WGS sequence"/>
</dbReference>
<keyword evidence="7" id="KW-0472">Membrane</keyword>
<feature type="compositionally biased region" description="Low complexity" evidence="6">
    <location>
        <begin position="448"/>
        <end position="470"/>
    </location>
</feature>
<comment type="caution">
    <text evidence="9">The sequence shown here is derived from an EMBL/GenBank/DDBJ whole genome shotgun (WGS) entry which is preliminary data.</text>
</comment>
<evidence type="ECO:0000256" key="3">
    <source>
        <dbReference type="ARBA" id="ARBA00022777"/>
    </source>
</evidence>
<organism evidence="9 10">
    <name type="scientific">Sorangium atrum</name>
    <dbReference type="NCBI Taxonomy" id="2995308"/>
    <lineage>
        <taxon>Bacteria</taxon>
        <taxon>Pseudomonadati</taxon>
        <taxon>Myxococcota</taxon>
        <taxon>Polyangia</taxon>
        <taxon>Polyangiales</taxon>
        <taxon>Polyangiaceae</taxon>
        <taxon>Sorangium</taxon>
    </lineage>
</organism>
<keyword evidence="7" id="KW-0812">Transmembrane</keyword>
<evidence type="ECO:0000256" key="6">
    <source>
        <dbReference type="SAM" id="MobiDB-lite"/>
    </source>
</evidence>
<protein>
    <submittedName>
        <fullName evidence="9">Protein kinase</fullName>
    </submittedName>
</protein>
<accession>A0ABT5C611</accession>
<dbReference type="PROSITE" id="PS00108">
    <property type="entry name" value="PROTEIN_KINASE_ST"/>
    <property type="match status" value="1"/>
</dbReference>
<dbReference type="PANTHER" id="PTHR43289:SF6">
    <property type="entry name" value="SERINE_THREONINE-PROTEIN KINASE NEKL-3"/>
    <property type="match status" value="1"/>
</dbReference>
<dbReference type="EMBL" id="JAQNDK010000003">
    <property type="protein sequence ID" value="MDC0681859.1"/>
    <property type="molecule type" value="Genomic_DNA"/>
</dbReference>
<feature type="region of interest" description="Disordered" evidence="6">
    <location>
        <begin position="331"/>
        <end position="352"/>
    </location>
</feature>
<dbReference type="SMART" id="SM00220">
    <property type="entry name" value="S_TKc"/>
    <property type="match status" value="1"/>
</dbReference>
<dbReference type="CDD" id="cd14014">
    <property type="entry name" value="STKc_PknB_like"/>
    <property type="match status" value="1"/>
</dbReference>
<keyword evidence="4 5" id="KW-0067">ATP-binding</keyword>
<evidence type="ECO:0000256" key="7">
    <source>
        <dbReference type="SAM" id="Phobius"/>
    </source>
</evidence>
<evidence type="ECO:0000259" key="8">
    <source>
        <dbReference type="PROSITE" id="PS50011"/>
    </source>
</evidence>
<dbReference type="Gene3D" id="3.30.200.20">
    <property type="entry name" value="Phosphorylase Kinase, domain 1"/>
    <property type="match status" value="1"/>
</dbReference>
<dbReference type="InterPro" id="IPR017441">
    <property type="entry name" value="Protein_kinase_ATP_BS"/>
</dbReference>
<feature type="domain" description="Protein kinase" evidence="8">
    <location>
        <begin position="16"/>
        <end position="300"/>
    </location>
</feature>
<keyword evidence="3 9" id="KW-0418">Kinase</keyword>
<evidence type="ECO:0000313" key="10">
    <source>
        <dbReference type="Proteomes" id="UP001217485"/>
    </source>
</evidence>
<evidence type="ECO:0000256" key="1">
    <source>
        <dbReference type="ARBA" id="ARBA00022679"/>
    </source>
</evidence>
<feature type="region of interest" description="Disordered" evidence="6">
    <location>
        <begin position="433"/>
        <end position="470"/>
    </location>
</feature>
<gene>
    <name evidence="9" type="ORF">POL72_29240</name>
</gene>
<feature type="binding site" evidence="5">
    <location>
        <position position="45"/>
    </location>
    <ligand>
        <name>ATP</name>
        <dbReference type="ChEBI" id="CHEBI:30616"/>
    </ligand>
</feature>
<dbReference type="InterPro" id="IPR008271">
    <property type="entry name" value="Ser/Thr_kinase_AS"/>
</dbReference>
<dbReference type="PANTHER" id="PTHR43289">
    <property type="entry name" value="MITOGEN-ACTIVATED PROTEIN KINASE KINASE KINASE 20-RELATED"/>
    <property type="match status" value="1"/>
</dbReference>
<dbReference type="PROSITE" id="PS50011">
    <property type="entry name" value="PROTEIN_KINASE_DOM"/>
    <property type="match status" value="1"/>
</dbReference>
<evidence type="ECO:0000313" key="9">
    <source>
        <dbReference type="EMBL" id="MDC0681859.1"/>
    </source>
</evidence>
<dbReference type="RefSeq" id="WP_272099264.1">
    <property type="nucleotide sequence ID" value="NZ_JAQNDK010000003.1"/>
</dbReference>
<keyword evidence="1" id="KW-0808">Transferase</keyword>
<name>A0ABT5C611_9BACT</name>
<dbReference type="GO" id="GO:0016301">
    <property type="term" value="F:kinase activity"/>
    <property type="evidence" value="ECO:0007669"/>
    <property type="project" value="UniProtKB-KW"/>
</dbReference>
<dbReference type="SUPFAM" id="SSF56112">
    <property type="entry name" value="Protein kinase-like (PK-like)"/>
    <property type="match status" value="1"/>
</dbReference>
<keyword evidence="7" id="KW-1133">Transmembrane helix</keyword>
<evidence type="ECO:0000256" key="2">
    <source>
        <dbReference type="ARBA" id="ARBA00022741"/>
    </source>
</evidence>
<sequence length="518" mass="55327">MSAGPQLIGKTIAGRFRVTGFIGEGAMAAVYRGEQDAEPRDVAIKIMHPQLLGDETFVTRFYREAKAASRLHHPNTVQILDSGVEGHLPYIVMELVAGQDLFEVLLAERRFSEARAARFLIGITDALAAAHARGIVHRDLKPENVMVVRDPADPSVERVKVLDFGIAKMVERNGRSGDDGPNSAPISVWGSVTTVGVVVGTPAYMSPEQCRGDVIDGRSDVYACGVLLFLLVTGRLPFPPTAVAWEVAMDHLRKPPPAPSQFLPQIHPALEAIILTALAKWPNQRQQSAAELRDELDRLLPHLSDALLPAARTSAPEDAPTLEVAMPPSLRSSMTAAPPMREGDMPPPAQRGEALAKSVFREAPLTEGPPSSAILSLAATLPGLALPREAPAGPTSDDFSRTLPAVRRLVAPTSDPPASDVVIHDRKDFGPIFPAAGARAPSPRPDAPRGAGATAAAAQPRPPSRSSAENVIEIAPAPIRRDRRPPARPTDLWMVKLVVPLALVIGLALGVLAFFLSR</sequence>
<dbReference type="Pfam" id="PF00069">
    <property type="entry name" value="Pkinase"/>
    <property type="match status" value="1"/>
</dbReference>
<dbReference type="PROSITE" id="PS00107">
    <property type="entry name" value="PROTEIN_KINASE_ATP"/>
    <property type="match status" value="1"/>
</dbReference>
<proteinExistence type="predicted"/>
<dbReference type="InterPro" id="IPR011009">
    <property type="entry name" value="Kinase-like_dom_sf"/>
</dbReference>
<reference evidence="9 10" key="1">
    <citation type="submission" date="2023-01" db="EMBL/GenBank/DDBJ databases">
        <title>Minimal conservation of predation-associated metabolite biosynthetic gene clusters underscores biosynthetic potential of Myxococcota including descriptions for ten novel species: Archangium lansinium sp. nov., Myxococcus landrumus sp. nov., Nannocystis bai.</title>
        <authorList>
            <person name="Ahearne A."/>
            <person name="Stevens C."/>
            <person name="Dowd S."/>
        </authorList>
    </citation>
    <scope>NUCLEOTIDE SEQUENCE [LARGE SCALE GENOMIC DNA]</scope>
    <source>
        <strain evidence="9 10">WIWO2</strain>
    </source>
</reference>